<evidence type="ECO:0000256" key="1">
    <source>
        <dbReference type="SAM" id="Phobius"/>
    </source>
</evidence>
<reference evidence="2 3" key="1">
    <citation type="submission" date="2015-05" db="EMBL/GenBank/DDBJ databases">
        <title>Critical biogeochemical functions in the subsurface are associated with bacteria from new phyla and little studied lineages.</title>
        <authorList>
            <person name="Hug L.A."/>
            <person name="Thomas B.C."/>
            <person name="Sharon I."/>
            <person name="Brown C.T."/>
            <person name="Sharma R."/>
            <person name="Hettich R.L."/>
            <person name="Wilkins M.J."/>
            <person name="Williams K.H."/>
            <person name="Singh A."/>
            <person name="Banfield J.F."/>
        </authorList>
    </citation>
    <scope>NUCLEOTIDE SEQUENCE [LARGE SCALE GENOMIC DNA]</scope>
    <source>
        <strain evidence="2">CSP1-7</strain>
    </source>
</reference>
<comment type="caution">
    <text evidence="2">The sequence shown here is derived from an EMBL/GenBank/DDBJ whole genome shotgun (WGS) entry which is preliminary data.</text>
</comment>
<accession>A0A0T5ZXI9</accession>
<dbReference type="AlphaFoldDB" id="A0A0T5ZXI9"/>
<proteinExistence type="predicted"/>
<protein>
    <recommendedName>
        <fullName evidence="4">Mannosyl-glycoprotein endo-beta-N-acetylglucosamidase-like domain-containing protein</fullName>
    </recommendedName>
</protein>
<keyword evidence="1" id="KW-0472">Membrane</keyword>
<gene>
    <name evidence="2" type="ORF">XU08_C0002G0044</name>
</gene>
<evidence type="ECO:0000313" key="3">
    <source>
        <dbReference type="Proteomes" id="UP000051297"/>
    </source>
</evidence>
<evidence type="ECO:0008006" key="4">
    <source>
        <dbReference type="Google" id="ProtNLM"/>
    </source>
</evidence>
<dbReference type="EMBL" id="LDXK01000002">
    <property type="protein sequence ID" value="KRT67504.1"/>
    <property type="molecule type" value="Genomic_DNA"/>
</dbReference>
<evidence type="ECO:0000313" key="2">
    <source>
        <dbReference type="EMBL" id="KRT67504.1"/>
    </source>
</evidence>
<dbReference type="Proteomes" id="UP000051297">
    <property type="component" value="Unassembled WGS sequence"/>
</dbReference>
<organism evidence="2 3">
    <name type="scientific">candidate division WWE3 bacterium CSP1-7</name>
    <dbReference type="NCBI Taxonomy" id="1576480"/>
    <lineage>
        <taxon>Bacteria</taxon>
        <taxon>Katanobacteria</taxon>
    </lineage>
</organism>
<sequence>MIFKRIGKIWANLAPRKRVASSVAKNHQTMRRFYSRSLIYFYAIFILLSPFAQIGTAHAPIMAAVDVAQIEHRKEANQLRKELRFFLKRYHSKLGSDYIEAVIAVESRYKMKGFSKLATAVALNESYLGEVYPEGSYNIWGLGASTPHRWIDYDSWKEGATAFYQVVTRLGMRRVVYRDLLKVSRAYVGTSKWENWGNKIWSFFRRI</sequence>
<keyword evidence="1" id="KW-0812">Transmembrane</keyword>
<name>A0A0T5ZXI9_UNCKA</name>
<keyword evidence="1" id="KW-1133">Transmembrane helix</keyword>
<feature type="transmembrane region" description="Helical" evidence="1">
    <location>
        <begin position="33"/>
        <end position="52"/>
    </location>
</feature>